<dbReference type="InterPro" id="IPR002376">
    <property type="entry name" value="Formyl_transf_N"/>
</dbReference>
<organism evidence="8">
    <name type="scientific">Scrofimicrobium appendicitidis</name>
    <dbReference type="NCBI Taxonomy" id="3079930"/>
    <lineage>
        <taxon>Bacteria</taxon>
        <taxon>Bacillati</taxon>
        <taxon>Actinomycetota</taxon>
        <taxon>Actinomycetes</taxon>
        <taxon>Actinomycetales</taxon>
        <taxon>Actinomycetaceae</taxon>
        <taxon>Scrofimicrobium</taxon>
    </lineage>
</organism>
<dbReference type="Gene3D" id="3.40.50.12230">
    <property type="match status" value="1"/>
</dbReference>
<dbReference type="SUPFAM" id="SSF50486">
    <property type="entry name" value="FMT C-terminal domain-like"/>
    <property type="match status" value="1"/>
</dbReference>
<evidence type="ECO:0000256" key="5">
    <source>
        <dbReference type="HAMAP-Rule" id="MF_00182"/>
    </source>
</evidence>
<dbReference type="InterPro" id="IPR044135">
    <property type="entry name" value="Met-tRNA-FMT_C"/>
</dbReference>
<dbReference type="PANTHER" id="PTHR11138:SF5">
    <property type="entry name" value="METHIONYL-TRNA FORMYLTRANSFERASE, MITOCHONDRIAL"/>
    <property type="match status" value="1"/>
</dbReference>
<dbReference type="EC" id="2.1.2.9" evidence="2 5"/>
<evidence type="ECO:0000259" key="7">
    <source>
        <dbReference type="Pfam" id="PF02911"/>
    </source>
</evidence>
<feature type="binding site" evidence="5">
    <location>
        <begin position="107"/>
        <end position="110"/>
    </location>
    <ligand>
        <name>(6S)-5,6,7,8-tetrahydrofolate</name>
        <dbReference type="ChEBI" id="CHEBI:57453"/>
    </ligand>
</feature>
<sequence length="311" mass="32972">MRIIFAGTPEVALPTLQALTQSDHEVVGVLTRPPARRGRRAAPTPSPVATWARERELKVLEAARPGQVAEELAALGADLGVVVAYGAILRPEVLEIPTRGWLNLHFSDLPRWRGAAPAQWAIRAGDQHSATCVFQLEAGLDTGPVYSRLPVELTGRETAGELLERLAPVGAQQVVEVVDQLAAGTAVATPQASEGLTTAPQLTKQDGYVSFAASADETDRQIRSVTPNPGAWTQLPSGQVLRLGAATPLESDPELALAPGQVHADKHQVLVGCERGMLRLGQVAPAGKNWMEAPAWARGAHGITTMGGHRE</sequence>
<evidence type="ECO:0000256" key="4">
    <source>
        <dbReference type="ARBA" id="ARBA00022917"/>
    </source>
</evidence>
<keyword evidence="4 5" id="KW-0648">Protein biosynthesis</keyword>
<keyword evidence="3 5" id="KW-0808">Transferase</keyword>
<dbReference type="AlphaFoldDB" id="A0AAU7V6Z1"/>
<dbReference type="HAMAP" id="MF_00182">
    <property type="entry name" value="Formyl_trans"/>
    <property type="match status" value="1"/>
</dbReference>
<dbReference type="GO" id="GO:0005829">
    <property type="term" value="C:cytosol"/>
    <property type="evidence" value="ECO:0007669"/>
    <property type="project" value="TreeGrafter"/>
</dbReference>
<evidence type="ECO:0000259" key="6">
    <source>
        <dbReference type="Pfam" id="PF00551"/>
    </source>
</evidence>
<dbReference type="Pfam" id="PF00551">
    <property type="entry name" value="Formyl_trans_N"/>
    <property type="match status" value="1"/>
</dbReference>
<feature type="domain" description="Formyl transferase N-terminal" evidence="6">
    <location>
        <begin position="1"/>
        <end position="178"/>
    </location>
</feature>
<dbReference type="PANTHER" id="PTHR11138">
    <property type="entry name" value="METHIONYL-TRNA FORMYLTRANSFERASE"/>
    <property type="match status" value="1"/>
</dbReference>
<dbReference type="CDD" id="cd08704">
    <property type="entry name" value="Met_tRNA_FMT_C"/>
    <property type="match status" value="1"/>
</dbReference>
<dbReference type="InterPro" id="IPR011034">
    <property type="entry name" value="Formyl_transferase-like_C_sf"/>
</dbReference>
<evidence type="ECO:0000256" key="3">
    <source>
        <dbReference type="ARBA" id="ARBA00022679"/>
    </source>
</evidence>
<dbReference type="KEGG" id="sapp:SAC06_05705"/>
<dbReference type="CDD" id="cd08646">
    <property type="entry name" value="FMT_core_Met-tRNA-FMT_N"/>
    <property type="match status" value="1"/>
</dbReference>
<dbReference type="SUPFAM" id="SSF53328">
    <property type="entry name" value="Formyltransferase"/>
    <property type="match status" value="1"/>
</dbReference>
<comment type="function">
    <text evidence="5">Attaches a formyl group to the free amino group of methionyl-tRNA(fMet). The formyl group appears to play a dual role in the initiator identity of N-formylmethionyl-tRNA by promoting its recognition by IF2 and preventing the misappropriation of this tRNA by the elongation apparatus.</text>
</comment>
<name>A0AAU7V6Z1_9ACTO</name>
<reference evidence="8" key="1">
    <citation type="submission" date="2023-11" db="EMBL/GenBank/DDBJ databases">
        <title>Scrofimicrobium hongkongense sp. nov., isolated from a patient with peritonitis.</title>
        <authorList>
            <person name="Lao H.Y."/>
            <person name="Wong A.Y.P."/>
            <person name="Ng T.L."/>
            <person name="Wong R.Y.L."/>
            <person name="Yau M.C.Y."/>
            <person name="Lam J.Y.W."/>
            <person name="Siu G.K.H."/>
        </authorList>
    </citation>
    <scope>NUCLEOTIDE SEQUENCE</scope>
    <source>
        <strain evidence="8">R131</strain>
    </source>
</reference>
<dbReference type="EMBL" id="CP138335">
    <property type="protein sequence ID" value="XBW07152.1"/>
    <property type="molecule type" value="Genomic_DNA"/>
</dbReference>
<gene>
    <name evidence="5 8" type="primary">fmt</name>
    <name evidence="8" type="ORF">SAC06_05705</name>
</gene>
<dbReference type="InterPro" id="IPR036477">
    <property type="entry name" value="Formyl_transf_N_sf"/>
</dbReference>
<feature type="domain" description="Formyl transferase C-terminal" evidence="7">
    <location>
        <begin position="202"/>
        <end position="300"/>
    </location>
</feature>
<comment type="similarity">
    <text evidence="1 5">Belongs to the Fmt family.</text>
</comment>
<evidence type="ECO:0000256" key="1">
    <source>
        <dbReference type="ARBA" id="ARBA00010699"/>
    </source>
</evidence>
<dbReference type="GO" id="GO:0004479">
    <property type="term" value="F:methionyl-tRNA formyltransferase activity"/>
    <property type="evidence" value="ECO:0007669"/>
    <property type="project" value="UniProtKB-UniRule"/>
</dbReference>
<dbReference type="InterPro" id="IPR005794">
    <property type="entry name" value="Fmt"/>
</dbReference>
<protein>
    <recommendedName>
        <fullName evidence="2 5">Methionyl-tRNA formyltransferase</fullName>
        <ecNumber evidence="2 5">2.1.2.9</ecNumber>
    </recommendedName>
</protein>
<evidence type="ECO:0000313" key="8">
    <source>
        <dbReference type="EMBL" id="XBW07152.1"/>
    </source>
</evidence>
<evidence type="ECO:0000256" key="2">
    <source>
        <dbReference type="ARBA" id="ARBA00012261"/>
    </source>
</evidence>
<accession>A0AAU7V6Z1</accession>
<dbReference type="InterPro" id="IPR005793">
    <property type="entry name" value="Formyl_trans_C"/>
</dbReference>
<comment type="catalytic activity">
    <reaction evidence="5">
        <text>L-methionyl-tRNA(fMet) + (6R)-10-formyltetrahydrofolate = N-formyl-L-methionyl-tRNA(fMet) + (6S)-5,6,7,8-tetrahydrofolate + H(+)</text>
        <dbReference type="Rhea" id="RHEA:24380"/>
        <dbReference type="Rhea" id="RHEA-COMP:9952"/>
        <dbReference type="Rhea" id="RHEA-COMP:9953"/>
        <dbReference type="ChEBI" id="CHEBI:15378"/>
        <dbReference type="ChEBI" id="CHEBI:57453"/>
        <dbReference type="ChEBI" id="CHEBI:78530"/>
        <dbReference type="ChEBI" id="CHEBI:78844"/>
        <dbReference type="ChEBI" id="CHEBI:195366"/>
        <dbReference type="EC" id="2.1.2.9"/>
    </reaction>
</comment>
<dbReference type="Pfam" id="PF02911">
    <property type="entry name" value="Formyl_trans_C"/>
    <property type="match status" value="1"/>
</dbReference>
<dbReference type="RefSeq" id="WP_350257358.1">
    <property type="nucleotide sequence ID" value="NZ_CP138335.1"/>
</dbReference>
<dbReference type="InterPro" id="IPR041711">
    <property type="entry name" value="Met-tRNA-FMT_N"/>
</dbReference>
<dbReference type="NCBIfam" id="TIGR00460">
    <property type="entry name" value="fmt"/>
    <property type="match status" value="1"/>
</dbReference>
<proteinExistence type="inferred from homology"/>